<dbReference type="EMBL" id="KV425913">
    <property type="protein sequence ID" value="KZV98967.1"/>
    <property type="molecule type" value="Genomic_DNA"/>
</dbReference>
<gene>
    <name evidence="2" type="ORF">EXIGLDRAFT_726458</name>
</gene>
<dbReference type="AlphaFoldDB" id="A0A165M9X1"/>
<name>A0A165M9X1_EXIGL</name>
<protein>
    <submittedName>
        <fullName evidence="2">Uncharacterized protein</fullName>
    </submittedName>
</protein>
<reference evidence="2 3" key="1">
    <citation type="journal article" date="2016" name="Mol. Biol. Evol.">
        <title>Comparative Genomics of Early-Diverging Mushroom-Forming Fungi Provides Insights into the Origins of Lignocellulose Decay Capabilities.</title>
        <authorList>
            <person name="Nagy L.G."/>
            <person name="Riley R."/>
            <person name="Tritt A."/>
            <person name="Adam C."/>
            <person name="Daum C."/>
            <person name="Floudas D."/>
            <person name="Sun H."/>
            <person name="Yadav J.S."/>
            <person name="Pangilinan J."/>
            <person name="Larsson K.H."/>
            <person name="Matsuura K."/>
            <person name="Barry K."/>
            <person name="Labutti K."/>
            <person name="Kuo R."/>
            <person name="Ohm R.A."/>
            <person name="Bhattacharya S.S."/>
            <person name="Shirouzu T."/>
            <person name="Yoshinaga Y."/>
            <person name="Martin F.M."/>
            <person name="Grigoriev I.V."/>
            <person name="Hibbett D.S."/>
        </authorList>
    </citation>
    <scope>NUCLEOTIDE SEQUENCE [LARGE SCALE GENOMIC DNA]</scope>
    <source>
        <strain evidence="2 3">HHB12029</strain>
    </source>
</reference>
<dbReference type="Proteomes" id="UP000077266">
    <property type="component" value="Unassembled WGS sequence"/>
</dbReference>
<sequence>MHHAHACAKSTITAAGQGSTRTSEGRRVFDRVLRQAGARSVFAPNDAVWNS</sequence>
<dbReference type="InParanoid" id="A0A165M9X1"/>
<evidence type="ECO:0000256" key="1">
    <source>
        <dbReference type="SAM" id="MobiDB-lite"/>
    </source>
</evidence>
<accession>A0A165M9X1</accession>
<feature type="compositionally biased region" description="Polar residues" evidence="1">
    <location>
        <begin position="10"/>
        <end position="22"/>
    </location>
</feature>
<keyword evidence="3" id="KW-1185">Reference proteome</keyword>
<feature type="region of interest" description="Disordered" evidence="1">
    <location>
        <begin position="1"/>
        <end position="27"/>
    </location>
</feature>
<evidence type="ECO:0000313" key="2">
    <source>
        <dbReference type="EMBL" id="KZV98967.1"/>
    </source>
</evidence>
<proteinExistence type="predicted"/>
<organism evidence="2 3">
    <name type="scientific">Exidia glandulosa HHB12029</name>
    <dbReference type="NCBI Taxonomy" id="1314781"/>
    <lineage>
        <taxon>Eukaryota</taxon>
        <taxon>Fungi</taxon>
        <taxon>Dikarya</taxon>
        <taxon>Basidiomycota</taxon>
        <taxon>Agaricomycotina</taxon>
        <taxon>Agaricomycetes</taxon>
        <taxon>Auriculariales</taxon>
        <taxon>Exidiaceae</taxon>
        <taxon>Exidia</taxon>
    </lineage>
</organism>
<evidence type="ECO:0000313" key="3">
    <source>
        <dbReference type="Proteomes" id="UP000077266"/>
    </source>
</evidence>